<dbReference type="FunFam" id="1.25.40.10:FF:000031">
    <property type="entry name" value="Pentatricopeptide repeat-containing protein mitochondrial"/>
    <property type="match status" value="1"/>
</dbReference>
<feature type="repeat" description="PPR" evidence="2">
    <location>
        <begin position="421"/>
        <end position="455"/>
    </location>
</feature>
<dbReference type="FunFam" id="1.25.40.10:FF:000125">
    <property type="entry name" value="Pentatricopeptide repeat-containing protein"/>
    <property type="match status" value="2"/>
</dbReference>
<dbReference type="Pfam" id="PF20431">
    <property type="entry name" value="E_motif"/>
    <property type="match status" value="1"/>
</dbReference>
<dbReference type="AlphaFoldDB" id="A0ABD0UP66"/>
<feature type="repeat" description="PPR" evidence="2">
    <location>
        <begin position="491"/>
        <end position="521"/>
    </location>
</feature>
<feature type="repeat" description="PPR" evidence="2">
    <location>
        <begin position="108"/>
        <end position="142"/>
    </location>
</feature>
<name>A0ABD0UP66_DENTH</name>
<dbReference type="FunFam" id="1.25.40.10:FF:000366">
    <property type="entry name" value="Pentatricopeptide (PPR) repeat-containing protein"/>
    <property type="match status" value="1"/>
</dbReference>
<keyword evidence="4" id="KW-1185">Reference proteome</keyword>
<evidence type="ECO:0000256" key="2">
    <source>
        <dbReference type="PROSITE-ProRule" id="PRU00708"/>
    </source>
</evidence>
<dbReference type="Pfam" id="PF01535">
    <property type="entry name" value="PPR"/>
    <property type="match status" value="16"/>
</dbReference>
<feature type="repeat" description="PPR" evidence="2">
    <location>
        <begin position="46"/>
        <end position="80"/>
    </location>
</feature>
<proteinExistence type="predicted"/>
<comment type="caution">
    <text evidence="3">The sequence shown here is derived from an EMBL/GenBank/DDBJ whole genome shotgun (WGS) entry which is preliminary data.</text>
</comment>
<protein>
    <recommendedName>
        <fullName evidence="5">Pentatricopeptide repeat-containing protein</fullName>
    </recommendedName>
</protein>
<dbReference type="InterPro" id="IPR046848">
    <property type="entry name" value="E_motif"/>
</dbReference>
<feature type="repeat" description="PPR" evidence="2">
    <location>
        <begin position="359"/>
        <end position="393"/>
    </location>
</feature>
<evidence type="ECO:0000313" key="4">
    <source>
        <dbReference type="Proteomes" id="UP001552299"/>
    </source>
</evidence>
<feature type="repeat" description="PPR" evidence="2">
    <location>
        <begin position="297"/>
        <end position="331"/>
    </location>
</feature>
<dbReference type="SUPFAM" id="SSF48452">
    <property type="entry name" value="TPR-like"/>
    <property type="match status" value="1"/>
</dbReference>
<evidence type="ECO:0008006" key="5">
    <source>
        <dbReference type="Google" id="ProtNLM"/>
    </source>
</evidence>
<dbReference type="PANTHER" id="PTHR47926:SF468">
    <property type="entry name" value="PENTATRICOPEPTIDE REPEAT-CONTAINING PROTEIN"/>
    <property type="match status" value="1"/>
</dbReference>
<dbReference type="NCBIfam" id="TIGR00756">
    <property type="entry name" value="PPR"/>
    <property type="match status" value="13"/>
</dbReference>
<dbReference type="Gene3D" id="1.25.40.10">
    <property type="entry name" value="Tetratricopeptide repeat domain"/>
    <property type="match status" value="7"/>
</dbReference>
<organism evidence="3 4">
    <name type="scientific">Dendrobium thyrsiflorum</name>
    <name type="common">Pinecone-like raceme dendrobium</name>
    <name type="synonym">Orchid</name>
    <dbReference type="NCBI Taxonomy" id="117978"/>
    <lineage>
        <taxon>Eukaryota</taxon>
        <taxon>Viridiplantae</taxon>
        <taxon>Streptophyta</taxon>
        <taxon>Embryophyta</taxon>
        <taxon>Tracheophyta</taxon>
        <taxon>Spermatophyta</taxon>
        <taxon>Magnoliopsida</taxon>
        <taxon>Liliopsida</taxon>
        <taxon>Asparagales</taxon>
        <taxon>Orchidaceae</taxon>
        <taxon>Epidendroideae</taxon>
        <taxon>Malaxideae</taxon>
        <taxon>Dendrobiinae</taxon>
        <taxon>Dendrobium</taxon>
    </lineage>
</organism>
<dbReference type="InterPro" id="IPR046960">
    <property type="entry name" value="PPR_At4g14850-like_plant"/>
</dbReference>
<dbReference type="GO" id="GO:0048731">
    <property type="term" value="P:system development"/>
    <property type="evidence" value="ECO:0007669"/>
    <property type="project" value="UniProtKB-ARBA"/>
</dbReference>
<evidence type="ECO:0000256" key="1">
    <source>
        <dbReference type="ARBA" id="ARBA00022737"/>
    </source>
</evidence>
<evidence type="ECO:0000313" key="3">
    <source>
        <dbReference type="EMBL" id="KAL0914474.1"/>
    </source>
</evidence>
<dbReference type="InterPro" id="IPR002885">
    <property type="entry name" value="PPR_rpt"/>
</dbReference>
<feature type="repeat" description="PPR" evidence="2">
    <location>
        <begin position="173"/>
        <end position="207"/>
    </location>
</feature>
<dbReference type="InterPro" id="IPR011990">
    <property type="entry name" value="TPR-like_helical_dom_sf"/>
</dbReference>
<accession>A0ABD0UP66</accession>
<sequence length="749" mass="83978">MASAMLKSAGEIQNLIFSQNRKLTRLARCGRIDEAVKLFESMPARNAVSWNCMISGFAKNGRVADARHLFDRMASKNLISWNTMIAGYSHNNLVLEASQLFDEMPKRDSYSWTLMISCYSRNGELERARWLFDSMPGVKTAVCFNAMIAGYAKNGMFQDAIVLLTEMPVSARDMVSWNSVLAGYTQNQEMVQGLKFFGEMQEKDVVSWNLMVEGFLQVGDLESAWSFFRATPSPNVASWVTMLNGFSKSGNIDEARRLFDEMPERNLVAWNAMISGYVQCLQIEEAYRLFGEMSERNSVTWTTMINGYIRIGKLDKARELLDSMPFKNVAAQTAMLTGYVQCMRMEEAVELFEKISTKDDFCWNAMISGYAHCGRMDKAVEVYKRMPTKSLFSLNTIIAGHAQQGEMHKALEVFKQMKERNTVTWNSIISGLTQNGFYCDTIKHFVLLRNEGRKPDPCTYACGLAACAYLAALQVGKQLHLLLVKSGHVNDLFAGNALINMYARCGRISSAKQAFDEMASVDLISWNTLITGYALNGFGRETISLFKEMEVNGFRPDDITFVGVLSACSHAGLIDEGLKYFDSMSRDHSVEPVAEHYACVVDLLGRAGRLEEAYKLVIEMPIKVNAGVWGALLGACRMHGNPDIAKFAAEKLFVIEPQKTSNYVLLSNVHADAGRWEDVDRVRTSLKEIGIQKQPGCSWIDIKNKVCSFVSDDPMQPRTTEVGFVLEMLCAHIRNTEIMPRSSSLLDCG</sequence>
<dbReference type="Pfam" id="PF13041">
    <property type="entry name" value="PPR_2"/>
    <property type="match status" value="1"/>
</dbReference>
<feature type="repeat" description="PPR" evidence="2">
    <location>
        <begin position="522"/>
        <end position="556"/>
    </location>
</feature>
<feature type="repeat" description="PPR" evidence="2">
    <location>
        <begin position="235"/>
        <end position="269"/>
    </location>
</feature>
<dbReference type="Proteomes" id="UP001552299">
    <property type="component" value="Unassembled WGS sequence"/>
</dbReference>
<reference evidence="3 4" key="1">
    <citation type="journal article" date="2024" name="Plant Biotechnol. J.">
        <title>Dendrobium thyrsiflorum genome and its molecular insights into genes involved in important horticultural traits.</title>
        <authorList>
            <person name="Chen B."/>
            <person name="Wang J.Y."/>
            <person name="Zheng P.J."/>
            <person name="Li K.L."/>
            <person name="Liang Y.M."/>
            <person name="Chen X.F."/>
            <person name="Zhang C."/>
            <person name="Zhao X."/>
            <person name="He X."/>
            <person name="Zhang G.Q."/>
            <person name="Liu Z.J."/>
            <person name="Xu Q."/>
        </authorList>
    </citation>
    <scope>NUCLEOTIDE SEQUENCE [LARGE SCALE GENOMIC DNA]</scope>
    <source>
        <strain evidence="3">GZMU011</strain>
    </source>
</reference>
<dbReference type="PANTHER" id="PTHR47926">
    <property type="entry name" value="PENTATRICOPEPTIDE REPEAT-CONTAINING PROTEIN"/>
    <property type="match status" value="1"/>
</dbReference>
<gene>
    <name evidence="3" type="ORF">M5K25_014823</name>
</gene>
<keyword evidence="1" id="KW-0677">Repeat</keyword>
<dbReference type="EMBL" id="JANQDX010000012">
    <property type="protein sequence ID" value="KAL0914474.1"/>
    <property type="molecule type" value="Genomic_DNA"/>
</dbReference>
<dbReference type="PROSITE" id="PS51375">
    <property type="entry name" value="PPR"/>
    <property type="match status" value="9"/>
</dbReference>